<dbReference type="Proteomes" id="UP001317705">
    <property type="component" value="Chromosome"/>
</dbReference>
<dbReference type="CDD" id="cd00077">
    <property type="entry name" value="HDc"/>
    <property type="match status" value="1"/>
</dbReference>
<sequence length="318" mass="35964">MNEAYYRPVSIEAIEPDIFPAMPLYLRRDGNHVLYKGPEQRFAVTDRIRLEKNNVEFLYVRTGDLEELTEQLEASLPAMLGREDISGTAKGKILYQTAINYLDDLFTEPERTANAARCRDIAASLVRYATTERRALAAIASVVPHNYYTFVHSIQVTALALMLHADLGHPGDDPVEVAIGSLLHDFGMAFIPREIINQPHSLKDVEYLKIKQHPQFGYDYLEKLGVYGDTPLAVVRLHHERSDGTGYPLQLKGNAIPHAVQLVSLCDVYCALTTDRPYRKATGHSDAVRLMREELRGAFDREMFRNFESLMGRIVENG</sequence>
<dbReference type="InterPro" id="IPR003607">
    <property type="entry name" value="HD/PDEase_dom"/>
</dbReference>
<dbReference type="PANTHER" id="PTHR43155:SF2">
    <property type="entry name" value="CYCLIC DI-GMP PHOSPHODIESTERASE PA4108"/>
    <property type="match status" value="1"/>
</dbReference>
<protein>
    <recommendedName>
        <fullName evidence="1">HD-GYP domain-containing protein</fullName>
    </recommendedName>
</protein>
<dbReference type="EMBL" id="AP027151">
    <property type="protein sequence ID" value="BDV41963.1"/>
    <property type="molecule type" value="Genomic_DNA"/>
</dbReference>
<feature type="domain" description="HD-GYP" evidence="1">
    <location>
        <begin position="125"/>
        <end position="318"/>
    </location>
</feature>
<dbReference type="Gene3D" id="1.10.3210.10">
    <property type="entry name" value="Hypothetical protein af1432"/>
    <property type="match status" value="1"/>
</dbReference>
<organism evidence="2 3">
    <name type="scientific">Geotalea uraniireducens</name>
    <dbReference type="NCBI Taxonomy" id="351604"/>
    <lineage>
        <taxon>Bacteria</taxon>
        <taxon>Pseudomonadati</taxon>
        <taxon>Thermodesulfobacteriota</taxon>
        <taxon>Desulfuromonadia</taxon>
        <taxon>Geobacterales</taxon>
        <taxon>Geobacteraceae</taxon>
        <taxon>Geotalea</taxon>
    </lineage>
</organism>
<dbReference type="InterPro" id="IPR037522">
    <property type="entry name" value="HD_GYP_dom"/>
</dbReference>
<evidence type="ECO:0000313" key="2">
    <source>
        <dbReference type="EMBL" id="BDV41963.1"/>
    </source>
</evidence>
<proteinExistence type="predicted"/>
<dbReference type="PANTHER" id="PTHR43155">
    <property type="entry name" value="CYCLIC DI-GMP PHOSPHODIESTERASE PA4108-RELATED"/>
    <property type="match status" value="1"/>
</dbReference>
<keyword evidence="3" id="KW-1185">Reference proteome</keyword>
<dbReference type="Pfam" id="PF13487">
    <property type="entry name" value="HD_5"/>
    <property type="match status" value="1"/>
</dbReference>
<evidence type="ECO:0000313" key="3">
    <source>
        <dbReference type="Proteomes" id="UP001317705"/>
    </source>
</evidence>
<dbReference type="RefSeq" id="WP_282002127.1">
    <property type="nucleotide sequence ID" value="NZ_AP027151.1"/>
</dbReference>
<accession>A0ABM8EHL0</accession>
<dbReference type="SMART" id="SM00471">
    <property type="entry name" value="HDc"/>
    <property type="match status" value="1"/>
</dbReference>
<evidence type="ECO:0000259" key="1">
    <source>
        <dbReference type="PROSITE" id="PS51832"/>
    </source>
</evidence>
<dbReference type="PROSITE" id="PS51832">
    <property type="entry name" value="HD_GYP"/>
    <property type="match status" value="1"/>
</dbReference>
<dbReference type="SUPFAM" id="SSF109604">
    <property type="entry name" value="HD-domain/PDEase-like"/>
    <property type="match status" value="1"/>
</dbReference>
<reference evidence="2 3" key="1">
    <citation type="submission" date="2022-12" db="EMBL/GenBank/DDBJ databases">
        <title>Polyphasic characterization of Geotalea uranireducens NIT-SL11 newly isolated from a complex of sewage sludge and microbially reduced graphene oxide.</title>
        <authorList>
            <person name="Xie L."/>
            <person name="Yoshida N."/>
            <person name="Meng L."/>
        </authorList>
    </citation>
    <scope>NUCLEOTIDE SEQUENCE [LARGE SCALE GENOMIC DNA]</scope>
    <source>
        <strain evidence="2 3">NIT-SL11</strain>
    </source>
</reference>
<name>A0ABM8EHL0_9BACT</name>
<gene>
    <name evidence="2" type="ORF">GURASL_08860</name>
</gene>